<reference evidence="1" key="1">
    <citation type="journal article" date="2025" name="Int. J. Syst. Evol. Microbiol.">
        <title>Inconstantimicrobium mannanitabidum sp. nov., a novel member of the family Clostridiaceae isolated from anoxic soil under the treatment of reductive soil disinfestation.</title>
        <authorList>
            <person name="Ueki A."/>
            <person name="Tonouchi A."/>
            <person name="Honma S."/>
            <person name="Kaku N."/>
            <person name="Ueki K."/>
        </authorList>
    </citation>
    <scope>NUCLEOTIDE SEQUENCE</scope>
    <source>
        <strain evidence="1">TW13</strain>
    </source>
</reference>
<gene>
    <name evidence="1" type="ORF">rsdtw13_27800</name>
</gene>
<accession>A0ACB5RE39</accession>
<protein>
    <submittedName>
        <fullName evidence="1">Uncharacterized protein</fullName>
    </submittedName>
</protein>
<organism evidence="1 2">
    <name type="scientific">Inconstantimicrobium mannanitabidum</name>
    <dbReference type="NCBI Taxonomy" id="1604901"/>
    <lineage>
        <taxon>Bacteria</taxon>
        <taxon>Bacillati</taxon>
        <taxon>Bacillota</taxon>
        <taxon>Clostridia</taxon>
        <taxon>Eubacteriales</taxon>
        <taxon>Clostridiaceae</taxon>
        <taxon>Inconstantimicrobium</taxon>
    </lineage>
</organism>
<dbReference type="Proteomes" id="UP001058074">
    <property type="component" value="Unassembled WGS sequence"/>
</dbReference>
<evidence type="ECO:0000313" key="1">
    <source>
        <dbReference type="EMBL" id="GKX67522.1"/>
    </source>
</evidence>
<keyword evidence="2" id="KW-1185">Reference proteome</keyword>
<comment type="caution">
    <text evidence="1">The sequence shown here is derived from an EMBL/GenBank/DDBJ whole genome shotgun (WGS) entry which is preliminary data.</text>
</comment>
<name>A0ACB5RE39_9CLOT</name>
<evidence type="ECO:0000313" key="2">
    <source>
        <dbReference type="Proteomes" id="UP001058074"/>
    </source>
</evidence>
<sequence length="56" mass="6445">MKIYIMCTPKAYTLHSRVIVKIKNPTMLYNFFNVIMPAIPAIIDGIHVQIDRIKIG</sequence>
<dbReference type="EMBL" id="BROD01000001">
    <property type="protein sequence ID" value="GKX67522.1"/>
    <property type="molecule type" value="Genomic_DNA"/>
</dbReference>
<proteinExistence type="predicted"/>